<comment type="caution">
    <text evidence="1">The sequence shown here is derived from an EMBL/GenBank/DDBJ whole genome shotgun (WGS) entry which is preliminary data.</text>
</comment>
<reference evidence="1 2" key="1">
    <citation type="submission" date="2015-11" db="EMBL/GenBank/DDBJ databases">
        <title>Genomic analysis of 38 Legionella species identifies large and diverse effector repertoires.</title>
        <authorList>
            <person name="Burstein D."/>
            <person name="Amaro F."/>
            <person name="Zusman T."/>
            <person name="Lifshitz Z."/>
            <person name="Cohen O."/>
            <person name="Gilbert J.A."/>
            <person name="Pupko T."/>
            <person name="Shuman H.A."/>
            <person name="Segal G."/>
        </authorList>
    </citation>
    <scope>NUCLEOTIDE SEQUENCE [LARGE SCALE GENOMIC DNA]</scope>
    <source>
        <strain evidence="1 2">CDC#1442-AUS-E</strain>
    </source>
</reference>
<protein>
    <submittedName>
        <fullName evidence="1">Uncharacterized protein</fullName>
    </submittedName>
</protein>
<dbReference type="EMBL" id="LNYS01000008">
    <property type="protein sequence ID" value="KTD50230.1"/>
    <property type="molecule type" value="Genomic_DNA"/>
</dbReference>
<dbReference type="AlphaFoldDB" id="A0A0W0Y0S1"/>
<organism evidence="1 2">
    <name type="scientific">Legionella quinlivanii</name>
    <dbReference type="NCBI Taxonomy" id="45073"/>
    <lineage>
        <taxon>Bacteria</taxon>
        <taxon>Pseudomonadati</taxon>
        <taxon>Pseudomonadota</taxon>
        <taxon>Gammaproteobacteria</taxon>
        <taxon>Legionellales</taxon>
        <taxon>Legionellaceae</taxon>
        <taxon>Legionella</taxon>
    </lineage>
</organism>
<sequence length="144" mass="17363">MCVPKLDVLINYKNNKLISRYARDYPEASLQAEDALKELMKYIWLCQKHKAEKQKNPNNDLLNFSCVIHSEMSEIDNMWHTFLLFTKDYQHFCNEYLNGDFFHHEPIIAEDHLPSDNYERELSDYLSYIYDNLGEETLLKWFKQ</sequence>
<dbReference type="OrthoDB" id="278697at2"/>
<dbReference type="RefSeq" id="WP_058507659.1">
    <property type="nucleotide sequence ID" value="NZ_CAAAIK010000001.1"/>
</dbReference>
<proteinExistence type="predicted"/>
<name>A0A0W0Y0S1_9GAMM</name>
<evidence type="ECO:0000313" key="2">
    <source>
        <dbReference type="Proteomes" id="UP000054618"/>
    </source>
</evidence>
<gene>
    <name evidence="1" type="ORF">Lqui_1555</name>
</gene>
<dbReference type="Proteomes" id="UP000054618">
    <property type="component" value="Unassembled WGS sequence"/>
</dbReference>
<accession>A0A0W0Y0S1</accession>
<keyword evidence="2" id="KW-1185">Reference proteome</keyword>
<evidence type="ECO:0000313" key="1">
    <source>
        <dbReference type="EMBL" id="KTD50230.1"/>
    </source>
</evidence>
<dbReference type="PATRIC" id="fig|45073.5.peg.1642"/>